<reference evidence="4" key="1">
    <citation type="submission" date="2019-01" db="EMBL/GenBank/DDBJ databases">
        <title>Gri0909 isolated from a small marine red alga.</title>
        <authorList>
            <person name="Kim J."/>
            <person name="Jeong S.E."/>
            <person name="Jeon C.O."/>
        </authorList>
    </citation>
    <scope>NUCLEOTIDE SEQUENCE [LARGE SCALE GENOMIC DNA]</scope>
    <source>
        <strain evidence="4">Gri0909</strain>
    </source>
</reference>
<dbReference type="Gene3D" id="3.30.70.20">
    <property type="match status" value="1"/>
</dbReference>
<evidence type="ECO:0000259" key="2">
    <source>
        <dbReference type="PROSITE" id="PS51379"/>
    </source>
</evidence>
<dbReference type="EMBL" id="SADE01000003">
    <property type="protein sequence ID" value="RVU34770.1"/>
    <property type="molecule type" value="Genomic_DNA"/>
</dbReference>
<feature type="domain" description="4Fe-4S ferredoxin-type" evidence="2">
    <location>
        <begin position="524"/>
        <end position="554"/>
    </location>
</feature>
<dbReference type="PANTHER" id="PTHR42827:SF1">
    <property type="entry name" value="IRON-SULFUR CLUSTER-BINDING PROTEIN"/>
    <property type="match status" value="1"/>
</dbReference>
<evidence type="ECO:0000313" key="3">
    <source>
        <dbReference type="EMBL" id="RVU34770.1"/>
    </source>
</evidence>
<dbReference type="Pfam" id="PF12838">
    <property type="entry name" value="Fer4_7"/>
    <property type="match status" value="1"/>
</dbReference>
<dbReference type="InterPro" id="IPR017896">
    <property type="entry name" value="4Fe4S_Fe-S-bd"/>
</dbReference>
<feature type="compositionally biased region" description="Basic and acidic residues" evidence="1">
    <location>
        <begin position="676"/>
        <end position="696"/>
    </location>
</feature>
<evidence type="ECO:0000313" key="4">
    <source>
        <dbReference type="Proteomes" id="UP000287447"/>
    </source>
</evidence>
<dbReference type="Proteomes" id="UP000287447">
    <property type="component" value="Unassembled WGS sequence"/>
</dbReference>
<dbReference type="RefSeq" id="WP_127766909.1">
    <property type="nucleotide sequence ID" value="NZ_SADE01000003.1"/>
</dbReference>
<dbReference type="PROSITE" id="PS51379">
    <property type="entry name" value="4FE4S_FER_2"/>
    <property type="match status" value="1"/>
</dbReference>
<accession>A0A3S2W2Y6</accession>
<dbReference type="SUPFAM" id="SSF54862">
    <property type="entry name" value="4Fe-4S ferredoxins"/>
    <property type="match status" value="1"/>
</dbReference>
<evidence type="ECO:0000256" key="1">
    <source>
        <dbReference type="SAM" id="MobiDB-lite"/>
    </source>
</evidence>
<sequence>MSVIRVQNPPLLVYRSAMRFFSHADRPVHLGRYPMERLPRLAAGSDAIGRVPPQSVAAKSPEQTLPHVFAPYIDLYRQNRDGEVAPATAPIPEDRQIRTDNLKAGCYFLDAAGAGTCVIPAKARQAGLPAEHDHALVILVEHGPMPDPNEAAFPWLEGSADAVADLRAAEIAVCLAGYLRNMGYSARVHFSFPDCAEVNLSALGLQCGLTEMVKGVATHPYIGNGFRLAAVTTDFAIADEAPLAKRSATETFLAKGPAWSLGLGAAATPFTKTGSRALHLGPYPMETIKRVDRPTTLVHEAKIKRVAKRAEFFQRALMGDLGEKAQRERNRFAVKNPYAFAMVPLIRGMVPFQHGPRHKDAAAALSPGTEDAERNARAVKGLAYHLGADMVGICEAKDYAWYTHDAEGKPVPVRHKYAVVMLIDQGFETMEGSSGDDWISGAQSMRSYMRGAQIAGVMAAYLRRLGHDARSQTNADSEVLHIPLILWAGLGEMSRIGELVLNPFVGPRFKSVVLTTDMPLAIDKPIDFGLLDFCEKCTKCARECPCSAIPLGPRIEYNGYEIWKPDVERCTRYRVTNPKGSACGRCMKTCPYNTEGLLSHRAVLWAAINVPGSRRAIAKWDDKAGNGSINRVKKWWFDLEQVGGVAITPRAGANERQLNLDGNIDPAGQKIALYPPEEHPPGDMLDPRPIDRKQALERGANTPAYRPNVGETQ</sequence>
<gene>
    <name evidence="3" type="ORF">EOI86_18155</name>
</gene>
<feature type="region of interest" description="Disordered" evidence="1">
    <location>
        <begin position="675"/>
        <end position="713"/>
    </location>
</feature>
<keyword evidence="4" id="KW-1185">Reference proteome</keyword>
<organism evidence="3 4">
    <name type="scientific">Hwanghaeella grinnelliae</name>
    <dbReference type="NCBI Taxonomy" id="2500179"/>
    <lineage>
        <taxon>Bacteria</taxon>
        <taxon>Pseudomonadati</taxon>
        <taxon>Pseudomonadota</taxon>
        <taxon>Alphaproteobacteria</taxon>
        <taxon>Rhodospirillales</taxon>
        <taxon>Rhodospirillaceae</taxon>
        <taxon>Hwanghaeella</taxon>
    </lineage>
</organism>
<name>A0A3S2W2Y6_9PROT</name>
<protein>
    <submittedName>
        <fullName evidence="3">Fe-S protein</fullName>
    </submittedName>
</protein>
<comment type="caution">
    <text evidence="3">The sequence shown here is derived from an EMBL/GenBank/DDBJ whole genome shotgun (WGS) entry which is preliminary data.</text>
</comment>
<dbReference type="AlphaFoldDB" id="A0A3S2W2Y6"/>
<dbReference type="PANTHER" id="PTHR42827">
    <property type="entry name" value="IRON-SULFUR CLUSTER-BINDING PROTEIN-RELATED"/>
    <property type="match status" value="1"/>
</dbReference>
<proteinExistence type="predicted"/>
<dbReference type="OrthoDB" id="9792185at2"/>